<dbReference type="EMBL" id="NOWF01000017">
    <property type="protein sequence ID" value="OYD06164.1"/>
    <property type="molecule type" value="Genomic_DNA"/>
</dbReference>
<keyword evidence="3" id="KW-0547">Nucleotide-binding</keyword>
<feature type="domain" description="ABC transporter" evidence="5">
    <location>
        <begin position="5"/>
        <end position="216"/>
    </location>
</feature>
<proteinExistence type="inferred from homology"/>
<dbReference type="AlphaFoldDB" id="A0A235B1L1"/>
<evidence type="ECO:0000313" key="6">
    <source>
        <dbReference type="EMBL" id="OYD06164.1"/>
    </source>
</evidence>
<dbReference type="InterPro" id="IPR003439">
    <property type="entry name" value="ABC_transporter-like_ATP-bd"/>
</dbReference>
<evidence type="ECO:0000256" key="2">
    <source>
        <dbReference type="ARBA" id="ARBA00022448"/>
    </source>
</evidence>
<gene>
    <name evidence="6" type="ORF">CHM34_17605</name>
</gene>
<keyword evidence="2" id="KW-0813">Transport</keyword>
<dbReference type="InterPro" id="IPR027417">
    <property type="entry name" value="P-loop_NTPase"/>
</dbReference>
<dbReference type="Gene3D" id="3.40.50.300">
    <property type="entry name" value="P-loop containing nucleotide triphosphate hydrolases"/>
    <property type="match status" value="1"/>
</dbReference>
<dbReference type="OrthoDB" id="2380937at2"/>
<sequence length="218" mass="24825">MKEQLQLDSVSVLARDPFLDSPIDATWNIGDKAVIYGPSRTGRTSLLLAIGGFLKPARGTVALQDSYTCWAPTPWDVGVGPIAGLAPLFPTLTLEEHLSVQARSHWVRHPRRRVEFSLHQWGLFPYRKRRVKDVDRHLQLRAGIALATLHQPRIVLLDEPETGLTDDQWDILREQLNQERKRQPFLLCMTSLRRESVNRADHVIHTGHRKENGTWAPG</sequence>
<dbReference type="GO" id="GO:0016887">
    <property type="term" value="F:ATP hydrolysis activity"/>
    <property type="evidence" value="ECO:0007669"/>
    <property type="project" value="InterPro"/>
</dbReference>
<evidence type="ECO:0000259" key="5">
    <source>
        <dbReference type="PROSITE" id="PS50893"/>
    </source>
</evidence>
<protein>
    <recommendedName>
        <fullName evidence="5">ABC transporter domain-containing protein</fullName>
    </recommendedName>
</protein>
<dbReference type="Proteomes" id="UP000215459">
    <property type="component" value="Unassembled WGS sequence"/>
</dbReference>
<organism evidence="6 7">
    <name type="scientific">Paludifilum halophilum</name>
    <dbReference type="NCBI Taxonomy" id="1642702"/>
    <lineage>
        <taxon>Bacteria</taxon>
        <taxon>Bacillati</taxon>
        <taxon>Bacillota</taxon>
        <taxon>Bacilli</taxon>
        <taxon>Bacillales</taxon>
        <taxon>Thermoactinomycetaceae</taxon>
        <taxon>Paludifilum</taxon>
    </lineage>
</organism>
<name>A0A235B1L1_9BACL</name>
<dbReference type="SMART" id="SM00382">
    <property type="entry name" value="AAA"/>
    <property type="match status" value="1"/>
</dbReference>
<dbReference type="RefSeq" id="WP_094265933.1">
    <property type="nucleotide sequence ID" value="NZ_NOWF01000017.1"/>
</dbReference>
<dbReference type="GO" id="GO:0005524">
    <property type="term" value="F:ATP binding"/>
    <property type="evidence" value="ECO:0007669"/>
    <property type="project" value="UniProtKB-KW"/>
</dbReference>
<keyword evidence="4" id="KW-0067">ATP-binding</keyword>
<dbReference type="SUPFAM" id="SSF52540">
    <property type="entry name" value="P-loop containing nucleoside triphosphate hydrolases"/>
    <property type="match status" value="1"/>
</dbReference>
<evidence type="ECO:0000256" key="1">
    <source>
        <dbReference type="ARBA" id="ARBA00005417"/>
    </source>
</evidence>
<dbReference type="PANTHER" id="PTHR43335">
    <property type="entry name" value="ABC TRANSPORTER, ATP-BINDING PROTEIN"/>
    <property type="match status" value="1"/>
</dbReference>
<evidence type="ECO:0000313" key="7">
    <source>
        <dbReference type="Proteomes" id="UP000215459"/>
    </source>
</evidence>
<comment type="caution">
    <text evidence="6">The sequence shown here is derived from an EMBL/GenBank/DDBJ whole genome shotgun (WGS) entry which is preliminary data.</text>
</comment>
<dbReference type="InterPro" id="IPR003593">
    <property type="entry name" value="AAA+_ATPase"/>
</dbReference>
<accession>A0A235B1L1</accession>
<evidence type="ECO:0000256" key="3">
    <source>
        <dbReference type="ARBA" id="ARBA00022741"/>
    </source>
</evidence>
<reference evidence="6 7" key="1">
    <citation type="submission" date="2017-07" db="EMBL/GenBank/DDBJ databases">
        <title>The genome sequence of Paludifilum halophilum highlights mechanisms for microbial adaptation to high salt environemnts.</title>
        <authorList>
            <person name="Belbahri L."/>
        </authorList>
    </citation>
    <scope>NUCLEOTIDE SEQUENCE [LARGE SCALE GENOMIC DNA]</scope>
    <source>
        <strain evidence="6 7">DSM 102817</strain>
    </source>
</reference>
<comment type="similarity">
    <text evidence="1">Belongs to the ABC transporter superfamily.</text>
</comment>
<evidence type="ECO:0000256" key="4">
    <source>
        <dbReference type="ARBA" id="ARBA00022840"/>
    </source>
</evidence>
<keyword evidence="7" id="KW-1185">Reference proteome</keyword>
<dbReference type="PANTHER" id="PTHR43335:SF4">
    <property type="entry name" value="ABC TRANSPORTER, ATP-BINDING PROTEIN"/>
    <property type="match status" value="1"/>
</dbReference>
<dbReference type="Pfam" id="PF00005">
    <property type="entry name" value="ABC_tran"/>
    <property type="match status" value="1"/>
</dbReference>
<dbReference type="PROSITE" id="PS50893">
    <property type="entry name" value="ABC_TRANSPORTER_2"/>
    <property type="match status" value="1"/>
</dbReference>